<comment type="caution">
    <text evidence="1">The sequence shown here is derived from an EMBL/GenBank/DDBJ whole genome shotgun (WGS) entry which is preliminary data.</text>
</comment>
<organism evidence="1">
    <name type="scientific">marine sediment metagenome</name>
    <dbReference type="NCBI Taxonomy" id="412755"/>
    <lineage>
        <taxon>unclassified sequences</taxon>
        <taxon>metagenomes</taxon>
        <taxon>ecological metagenomes</taxon>
    </lineage>
</organism>
<reference evidence="1" key="1">
    <citation type="journal article" date="2015" name="Nature">
        <title>Complex archaea that bridge the gap between prokaryotes and eukaryotes.</title>
        <authorList>
            <person name="Spang A."/>
            <person name="Saw J.H."/>
            <person name="Jorgensen S.L."/>
            <person name="Zaremba-Niedzwiedzka K."/>
            <person name="Martijn J."/>
            <person name="Lind A.E."/>
            <person name="van Eijk R."/>
            <person name="Schleper C."/>
            <person name="Guy L."/>
            <person name="Ettema T.J."/>
        </authorList>
    </citation>
    <scope>NUCLEOTIDE SEQUENCE</scope>
</reference>
<proteinExistence type="predicted"/>
<evidence type="ECO:0000313" key="1">
    <source>
        <dbReference type="EMBL" id="KKK59445.1"/>
    </source>
</evidence>
<dbReference type="AlphaFoldDB" id="A0A0F8XES0"/>
<protein>
    <submittedName>
        <fullName evidence="1">Uncharacterized protein</fullName>
    </submittedName>
</protein>
<dbReference type="EMBL" id="LAZR01063476">
    <property type="protein sequence ID" value="KKK59445.1"/>
    <property type="molecule type" value="Genomic_DNA"/>
</dbReference>
<accession>A0A0F8XES0</accession>
<name>A0A0F8XES0_9ZZZZ</name>
<sequence length="88" mass="9551">MDTQEILDELLALLAQTDAIIRTEALGGGGGGLCQLQNKKIFFVDSDSSTSDTADNCGRAVAKMINIEEIYIKPEIRCFIEAQKADLT</sequence>
<gene>
    <name evidence="1" type="ORF">LCGC14_3034320</name>
</gene>